<feature type="binding site" description="axial binding residue" evidence="5">
    <location>
        <position position="149"/>
    </location>
    <ligand>
        <name>heme c</name>
        <dbReference type="ChEBI" id="CHEBI:61717"/>
        <label>2</label>
    </ligand>
    <ligandPart>
        <name>Fe</name>
        <dbReference type="ChEBI" id="CHEBI:18248"/>
    </ligandPart>
</feature>
<evidence type="ECO:0000256" key="1">
    <source>
        <dbReference type="ARBA" id="ARBA00022617"/>
    </source>
</evidence>
<dbReference type="InterPro" id="IPR024167">
    <property type="entry name" value="Cytochrome_c4-like"/>
</dbReference>
<evidence type="ECO:0000256" key="6">
    <source>
        <dbReference type="SAM" id="SignalP"/>
    </source>
</evidence>
<dbReference type="InterPro" id="IPR009056">
    <property type="entry name" value="Cyt_c-like_dom"/>
</dbReference>
<feature type="binding site" description="covalent" evidence="4">
    <location>
        <position position="46"/>
    </location>
    <ligand>
        <name>heme c</name>
        <dbReference type="ChEBI" id="CHEBI:61717"/>
        <label>1</label>
    </ligand>
</feature>
<dbReference type="GO" id="GO:0009055">
    <property type="term" value="F:electron transfer activity"/>
    <property type="evidence" value="ECO:0007669"/>
    <property type="project" value="InterPro"/>
</dbReference>
<feature type="binding site" description="covalent" evidence="4">
    <location>
        <position position="145"/>
    </location>
    <ligand>
        <name>heme c</name>
        <dbReference type="ChEBI" id="CHEBI:61717"/>
        <label>2</label>
    </ligand>
</feature>
<comment type="PTM">
    <text evidence="4">Binds 2 heme c groups covalently per subunit.</text>
</comment>
<feature type="binding site" description="covalent" evidence="4">
    <location>
        <position position="43"/>
    </location>
    <ligand>
        <name>heme c</name>
        <dbReference type="ChEBI" id="CHEBI:61717"/>
        <label>1</label>
    </ligand>
</feature>
<evidence type="ECO:0000256" key="3">
    <source>
        <dbReference type="ARBA" id="ARBA00023004"/>
    </source>
</evidence>
<keyword evidence="3 5" id="KW-0408">Iron</keyword>
<feature type="binding site" description="axial binding residue" evidence="5">
    <location>
        <position position="47"/>
    </location>
    <ligand>
        <name>heme c</name>
        <dbReference type="ChEBI" id="CHEBI:61717"/>
        <label>1</label>
    </ligand>
    <ligandPart>
        <name>Fe</name>
        <dbReference type="ChEBI" id="CHEBI:18248"/>
    </ligandPart>
</feature>
<dbReference type="InterPro" id="IPR036909">
    <property type="entry name" value="Cyt_c-like_dom_sf"/>
</dbReference>
<feature type="binding site" description="axial binding residue" evidence="5">
    <location>
        <position position="191"/>
    </location>
    <ligand>
        <name>heme c</name>
        <dbReference type="ChEBI" id="CHEBI:61717"/>
        <label>2</label>
    </ligand>
    <ligandPart>
        <name>Fe</name>
        <dbReference type="ChEBI" id="CHEBI:18248"/>
    </ligandPart>
</feature>
<accession>A0A6M2BS83</accession>
<dbReference type="PANTHER" id="PTHR33751">
    <property type="entry name" value="CBB3-TYPE CYTOCHROME C OXIDASE SUBUNIT FIXP"/>
    <property type="match status" value="1"/>
</dbReference>
<dbReference type="GO" id="GO:0020037">
    <property type="term" value="F:heme binding"/>
    <property type="evidence" value="ECO:0007669"/>
    <property type="project" value="InterPro"/>
</dbReference>
<feature type="domain" description="Cytochrome c" evidence="7">
    <location>
        <begin position="124"/>
        <end position="214"/>
    </location>
</feature>
<dbReference type="PANTHER" id="PTHR33751:SF11">
    <property type="entry name" value="BLL4483 PROTEIN"/>
    <property type="match status" value="1"/>
</dbReference>
<dbReference type="GO" id="GO:0042597">
    <property type="term" value="C:periplasmic space"/>
    <property type="evidence" value="ECO:0007669"/>
    <property type="project" value="InterPro"/>
</dbReference>
<feature type="chain" id="PRO_5026758417" evidence="6">
    <location>
        <begin position="24"/>
        <end position="244"/>
    </location>
</feature>
<dbReference type="EMBL" id="JAAMOW010000005">
    <property type="protein sequence ID" value="NGY05190.1"/>
    <property type="molecule type" value="Genomic_DNA"/>
</dbReference>
<evidence type="ECO:0000313" key="8">
    <source>
        <dbReference type="EMBL" id="NGY05190.1"/>
    </source>
</evidence>
<protein>
    <submittedName>
        <fullName evidence="8">C-type cytochrome</fullName>
    </submittedName>
</protein>
<dbReference type="Gene3D" id="1.10.760.10">
    <property type="entry name" value="Cytochrome c-like domain"/>
    <property type="match status" value="2"/>
</dbReference>
<evidence type="ECO:0000313" key="9">
    <source>
        <dbReference type="Proteomes" id="UP000472676"/>
    </source>
</evidence>
<evidence type="ECO:0000256" key="2">
    <source>
        <dbReference type="ARBA" id="ARBA00022723"/>
    </source>
</evidence>
<gene>
    <name evidence="8" type="ORF">G7Y85_10455</name>
</gene>
<dbReference type="RefSeq" id="WP_166256105.1">
    <property type="nucleotide sequence ID" value="NZ_JAAMOW010000005.1"/>
</dbReference>
<proteinExistence type="predicted"/>
<dbReference type="Proteomes" id="UP000472676">
    <property type="component" value="Unassembled WGS sequence"/>
</dbReference>
<name>A0A6M2BS83_9GAMM</name>
<dbReference type="GO" id="GO:0005506">
    <property type="term" value="F:iron ion binding"/>
    <property type="evidence" value="ECO:0007669"/>
    <property type="project" value="InterPro"/>
</dbReference>
<keyword evidence="2 5" id="KW-0479">Metal-binding</keyword>
<organism evidence="8 9">
    <name type="scientific">Solimonas terrae</name>
    <dbReference type="NCBI Taxonomy" id="1396819"/>
    <lineage>
        <taxon>Bacteria</taxon>
        <taxon>Pseudomonadati</taxon>
        <taxon>Pseudomonadota</taxon>
        <taxon>Gammaproteobacteria</taxon>
        <taxon>Nevskiales</taxon>
        <taxon>Nevskiaceae</taxon>
        <taxon>Solimonas</taxon>
    </lineage>
</organism>
<dbReference type="SUPFAM" id="SSF46626">
    <property type="entry name" value="Cytochrome c"/>
    <property type="match status" value="2"/>
</dbReference>
<evidence type="ECO:0000256" key="5">
    <source>
        <dbReference type="PIRSR" id="PIRSR000005-2"/>
    </source>
</evidence>
<dbReference type="AlphaFoldDB" id="A0A6M2BS83"/>
<keyword evidence="6" id="KW-0732">Signal</keyword>
<keyword evidence="9" id="KW-1185">Reference proteome</keyword>
<evidence type="ECO:0000259" key="7">
    <source>
        <dbReference type="PROSITE" id="PS51007"/>
    </source>
</evidence>
<dbReference type="PROSITE" id="PS51007">
    <property type="entry name" value="CYTC"/>
    <property type="match status" value="1"/>
</dbReference>
<sequence>MIPRCAWHLALLLLLACPGLCVADDAAPAPEPLDSMHQRVLPCMACHGDQGRATNDGYYPRIAGKPAGYLYNQLLNFRDGRRRYPMMTYLVERQNDAYLHELARYFADRHAPYPPPQQPEADAAVLARGATLVRDGDASLKVPACRSCHGERLTGVLPATPGLLGLSHDYLLGQLGAWRIGGRHAQAPDCMHEIVLRLTPTDLYAVTDWLSSQAVPADPLPATTLPTPMPMVCGSVPTLAEAAE</sequence>
<feature type="signal peptide" evidence="6">
    <location>
        <begin position="1"/>
        <end position="23"/>
    </location>
</feature>
<comment type="caution">
    <text evidence="8">The sequence shown here is derived from an EMBL/GenBank/DDBJ whole genome shotgun (WGS) entry which is preliminary data.</text>
</comment>
<evidence type="ECO:0000256" key="4">
    <source>
        <dbReference type="PIRSR" id="PIRSR000005-1"/>
    </source>
</evidence>
<feature type="binding site" description="covalent" evidence="4">
    <location>
        <position position="148"/>
    </location>
    <ligand>
        <name>heme c</name>
        <dbReference type="ChEBI" id="CHEBI:61717"/>
        <label>2</label>
    </ligand>
</feature>
<dbReference type="PROSITE" id="PS51257">
    <property type="entry name" value="PROKAR_LIPOPROTEIN"/>
    <property type="match status" value="1"/>
</dbReference>
<feature type="binding site" description="axial binding residue" evidence="5">
    <location>
        <position position="87"/>
    </location>
    <ligand>
        <name>heme c</name>
        <dbReference type="ChEBI" id="CHEBI:61717"/>
        <label>1</label>
    </ligand>
    <ligandPart>
        <name>Fe</name>
        <dbReference type="ChEBI" id="CHEBI:18248"/>
    </ligandPart>
</feature>
<keyword evidence="1 4" id="KW-0349">Heme</keyword>
<dbReference type="InterPro" id="IPR050597">
    <property type="entry name" value="Cytochrome_c_Oxidase_Subunit"/>
</dbReference>
<reference evidence="8 9" key="1">
    <citation type="journal article" date="2014" name="Int. J. Syst. Evol. Microbiol.">
        <title>Solimonas terrae sp. nov., isolated from soil.</title>
        <authorList>
            <person name="Kim S.J."/>
            <person name="Moon J.Y."/>
            <person name="Weon H.Y."/>
            <person name="Ahn J.H."/>
            <person name="Chen W.M."/>
            <person name="Kwon S.W."/>
        </authorList>
    </citation>
    <scope>NUCLEOTIDE SEQUENCE [LARGE SCALE GENOMIC DNA]</scope>
    <source>
        <strain evidence="8 9">KIS83-12</strain>
    </source>
</reference>
<dbReference type="PIRSF" id="PIRSF000005">
    <property type="entry name" value="Cytochrome_c4"/>
    <property type="match status" value="1"/>
</dbReference>